<gene>
    <name evidence="2" type="ORF">SCUD_LOCUS1800</name>
</gene>
<accession>A0A183JGH8</accession>
<sequence length="67" mass="7902">MDFDFVTNLQKLLIFMKTKNLFSVQMIFILGLPRLISNTPWEDMNWWKPAGLIECIPIFLASMFCQT</sequence>
<protein>
    <submittedName>
        <fullName evidence="4">Ovule protein</fullName>
    </submittedName>
</protein>
<evidence type="ECO:0000256" key="1">
    <source>
        <dbReference type="SAM" id="Phobius"/>
    </source>
</evidence>
<dbReference type="EMBL" id="UZAK01001547">
    <property type="protein sequence ID" value="VDO70067.1"/>
    <property type="molecule type" value="Genomic_DNA"/>
</dbReference>
<dbReference type="Proteomes" id="UP000279833">
    <property type="component" value="Unassembled WGS sequence"/>
</dbReference>
<proteinExistence type="predicted"/>
<name>A0A183JGH8_9TREM</name>
<reference evidence="2 3" key="2">
    <citation type="submission" date="2018-11" db="EMBL/GenBank/DDBJ databases">
        <authorList>
            <consortium name="Pathogen Informatics"/>
        </authorList>
    </citation>
    <scope>NUCLEOTIDE SEQUENCE [LARGE SCALE GENOMIC DNA]</scope>
    <source>
        <strain evidence="2">Dakar</strain>
        <strain evidence="3">Dakar, Senegal</strain>
    </source>
</reference>
<dbReference type="AlphaFoldDB" id="A0A183JGH8"/>
<keyword evidence="1" id="KW-0472">Membrane</keyword>
<feature type="transmembrane region" description="Helical" evidence="1">
    <location>
        <begin position="21"/>
        <end position="40"/>
    </location>
</feature>
<reference evidence="4" key="1">
    <citation type="submission" date="2016-06" db="UniProtKB">
        <authorList>
            <consortium name="WormBaseParasite"/>
        </authorList>
    </citation>
    <scope>IDENTIFICATION</scope>
</reference>
<keyword evidence="1" id="KW-0812">Transmembrane</keyword>
<keyword evidence="3" id="KW-1185">Reference proteome</keyword>
<evidence type="ECO:0000313" key="4">
    <source>
        <dbReference type="WBParaSite" id="SCUD_0000179901-mRNA-1"/>
    </source>
</evidence>
<dbReference type="WBParaSite" id="SCUD_0000179901-mRNA-1">
    <property type="protein sequence ID" value="SCUD_0000179901-mRNA-1"/>
    <property type="gene ID" value="SCUD_0000179901"/>
</dbReference>
<evidence type="ECO:0000313" key="2">
    <source>
        <dbReference type="EMBL" id="VDO70067.1"/>
    </source>
</evidence>
<organism evidence="4">
    <name type="scientific">Schistosoma curassoni</name>
    <dbReference type="NCBI Taxonomy" id="6186"/>
    <lineage>
        <taxon>Eukaryota</taxon>
        <taxon>Metazoa</taxon>
        <taxon>Spiralia</taxon>
        <taxon>Lophotrochozoa</taxon>
        <taxon>Platyhelminthes</taxon>
        <taxon>Trematoda</taxon>
        <taxon>Digenea</taxon>
        <taxon>Strigeidida</taxon>
        <taxon>Schistosomatoidea</taxon>
        <taxon>Schistosomatidae</taxon>
        <taxon>Schistosoma</taxon>
    </lineage>
</organism>
<keyword evidence="1" id="KW-1133">Transmembrane helix</keyword>
<evidence type="ECO:0000313" key="3">
    <source>
        <dbReference type="Proteomes" id="UP000279833"/>
    </source>
</evidence>
<dbReference type="STRING" id="6186.A0A183JGH8"/>